<proteinExistence type="predicted"/>
<evidence type="ECO:0000259" key="1">
    <source>
        <dbReference type="Pfam" id="PF06850"/>
    </source>
</evidence>
<feature type="domain" description="PHB de-polymerase C-terminal" evidence="1">
    <location>
        <begin position="211"/>
        <end position="410"/>
    </location>
</feature>
<gene>
    <name evidence="2" type="ORF">ACFQND_02765</name>
</gene>
<dbReference type="EMBL" id="JBHSRS010000005">
    <property type="protein sequence ID" value="MFC6280150.1"/>
    <property type="molecule type" value="Genomic_DNA"/>
</dbReference>
<accession>A0ABW1TS84</accession>
<dbReference type="InterPro" id="IPR010915">
    <property type="entry name" value="PHB_depoly_PhaZ"/>
</dbReference>
<dbReference type="InterPro" id="IPR051321">
    <property type="entry name" value="PHA/PHB_synthase"/>
</dbReference>
<dbReference type="Proteomes" id="UP001596270">
    <property type="component" value="Unassembled WGS sequence"/>
</dbReference>
<dbReference type="NCBIfam" id="TIGR01849">
    <property type="entry name" value="PHB_depoly_PhaZ"/>
    <property type="match status" value="1"/>
</dbReference>
<organism evidence="2 3">
    <name type="scientific">Polaromonas aquatica</name>
    <dbReference type="NCBI Taxonomy" id="332657"/>
    <lineage>
        <taxon>Bacteria</taxon>
        <taxon>Pseudomonadati</taxon>
        <taxon>Pseudomonadota</taxon>
        <taxon>Betaproteobacteria</taxon>
        <taxon>Burkholderiales</taxon>
        <taxon>Comamonadaceae</taxon>
        <taxon>Polaromonas</taxon>
    </lineage>
</organism>
<keyword evidence="3" id="KW-1185">Reference proteome</keyword>
<dbReference type="SUPFAM" id="SSF53474">
    <property type="entry name" value="alpha/beta-Hydrolases"/>
    <property type="match status" value="1"/>
</dbReference>
<reference evidence="3" key="1">
    <citation type="journal article" date="2019" name="Int. J. Syst. Evol. Microbiol.">
        <title>The Global Catalogue of Microorganisms (GCM) 10K type strain sequencing project: providing services to taxonomists for standard genome sequencing and annotation.</title>
        <authorList>
            <consortium name="The Broad Institute Genomics Platform"/>
            <consortium name="The Broad Institute Genome Sequencing Center for Infectious Disease"/>
            <person name="Wu L."/>
            <person name="Ma J."/>
        </authorList>
    </citation>
    <scope>NUCLEOTIDE SEQUENCE [LARGE SCALE GENOMIC DNA]</scope>
    <source>
        <strain evidence="3">CCUG 39402</strain>
    </source>
</reference>
<dbReference type="PIRSF" id="PIRSF020818">
    <property type="entry name" value="PHB_depoly_PhaZ"/>
    <property type="match status" value="1"/>
</dbReference>
<comment type="caution">
    <text evidence="2">The sequence shown here is derived from an EMBL/GenBank/DDBJ whole genome shotgun (WGS) entry which is preliminary data.</text>
</comment>
<dbReference type="InterPro" id="IPR029058">
    <property type="entry name" value="AB_hydrolase_fold"/>
</dbReference>
<dbReference type="RefSeq" id="WP_371434490.1">
    <property type="nucleotide sequence ID" value="NZ_JBHSRS010000005.1"/>
</dbReference>
<dbReference type="Gene3D" id="3.40.50.1820">
    <property type="entry name" value="alpha/beta hydrolase"/>
    <property type="match status" value="1"/>
</dbReference>
<sequence length="413" mass="45952">MLYQAYQLQSDLTSPLRMFAEQASLLFGASKAGLSSPPALSPLAAQSGGKLSAAFEVLARLRLTHERPAYNLASVEVAGQSVAITEHKVCELPFGTLLHFKKAMVNPGPRVLLAAPLSGHFATLLRETARTLLADHDVYITDWHNARDVSLSQGDFGLDDYTGYLIRFLEVLGPDSHMIAVCQPCVAALAATAIMAEDGNPAQPRSLTLMAGPVDCRINPTGVNVLANSKPIEWFEKNLISHVPWPHKGMMRRVYPGFLQLTAFLSMNMERHKKSFADLYRHARDGEFDKAQIIRTFYDEYLAVNDLPAAFYLQTVSKVFQTYDLPRDELTWRGRRVNLKAIRRTALLTVEGERDDICAVGQTVAAQDLCSSIRPYMKSHHLQAGVGHYGVFSGRKWNQQIYPRVRDVIHGSE</sequence>
<evidence type="ECO:0000313" key="3">
    <source>
        <dbReference type="Proteomes" id="UP001596270"/>
    </source>
</evidence>
<dbReference type="PANTHER" id="PTHR36837">
    <property type="entry name" value="POLY(3-HYDROXYALKANOATE) POLYMERASE SUBUNIT PHAC"/>
    <property type="match status" value="1"/>
</dbReference>
<protein>
    <submittedName>
        <fullName evidence="2">Polyhydroxyalkanoate depolymerase</fullName>
    </submittedName>
</protein>
<name>A0ABW1TS84_9BURK</name>
<dbReference type="InterPro" id="IPR009656">
    <property type="entry name" value="PHB_depo_C"/>
</dbReference>
<dbReference type="Pfam" id="PF06850">
    <property type="entry name" value="PHB_depo_C"/>
    <property type="match status" value="1"/>
</dbReference>
<evidence type="ECO:0000313" key="2">
    <source>
        <dbReference type="EMBL" id="MFC6280150.1"/>
    </source>
</evidence>
<dbReference type="PANTHER" id="PTHR36837:SF4">
    <property type="entry name" value="BLR0908 PROTEIN"/>
    <property type="match status" value="1"/>
</dbReference>